<dbReference type="AlphaFoldDB" id="A0A484Q0A8"/>
<dbReference type="Gene3D" id="3.40.30.10">
    <property type="entry name" value="Glutaredoxin"/>
    <property type="match status" value="1"/>
</dbReference>
<proteinExistence type="predicted"/>
<dbReference type="InterPro" id="IPR004046">
    <property type="entry name" value="GST_C"/>
</dbReference>
<dbReference type="InterPro" id="IPR010987">
    <property type="entry name" value="Glutathione-S-Trfase_C-like"/>
</dbReference>
<keyword evidence="4" id="KW-0808">Transferase</keyword>
<name>A0A484Q0A8_9ZZZZ</name>
<evidence type="ECO:0000313" key="3">
    <source>
        <dbReference type="EMBL" id="VFR23612.1"/>
    </source>
</evidence>
<dbReference type="CDD" id="cd03178">
    <property type="entry name" value="GST_C_Ure2p_like"/>
    <property type="match status" value="1"/>
</dbReference>
<dbReference type="SFLD" id="SFLDG01151">
    <property type="entry name" value="Main.2:_Nu-like"/>
    <property type="match status" value="1"/>
</dbReference>
<dbReference type="InterPro" id="IPR040079">
    <property type="entry name" value="Glutathione_S-Trfase"/>
</dbReference>
<protein>
    <submittedName>
        <fullName evidence="4">Glutathione S-transferase</fullName>
        <ecNumber evidence="4">2.5.1.18</ecNumber>
    </submittedName>
</protein>
<dbReference type="InterPro" id="IPR004045">
    <property type="entry name" value="Glutathione_S-Trfase_N"/>
</dbReference>
<dbReference type="EMBL" id="CAADIB010000004">
    <property type="protein sequence ID" value="VFR23612.1"/>
    <property type="molecule type" value="Genomic_DNA"/>
</dbReference>
<sequence>MTQAANALSDFPITRKWPAQHPDRIQLYSLPTPNGVKVSILLEEIGLPYEPHRVGFENNDQLTPAFLSLNPNNKIPAIIDPQGPGGKPLPLFESGAILVYLADKSGKFLPRDPALRYQTLQWVMFQMGGVGPMFGQLGFFHKFAGKDYEDKRPRDRYVAESKRLLGVLDKHLAGKDWIMGEEYTIADIAIWPWVRNLVGFYEAGELVGFQDFPNVKRVLDAFVARPAVARGLEIPKAPSA</sequence>
<feature type="domain" description="GST C-terminal" evidence="2">
    <location>
        <begin position="112"/>
        <end position="239"/>
    </location>
</feature>
<dbReference type="Gene3D" id="1.20.1050.10">
    <property type="match status" value="1"/>
</dbReference>
<feature type="domain" description="GST N-terminal" evidence="1">
    <location>
        <begin position="22"/>
        <end position="109"/>
    </location>
</feature>
<dbReference type="PANTHER" id="PTHR44051:SF19">
    <property type="entry name" value="DISULFIDE-BOND OXIDOREDUCTASE YFCG"/>
    <property type="match status" value="1"/>
</dbReference>
<dbReference type="SUPFAM" id="SSF47616">
    <property type="entry name" value="GST C-terminal domain-like"/>
    <property type="match status" value="1"/>
</dbReference>
<organism evidence="4">
    <name type="scientific">plant metagenome</name>
    <dbReference type="NCBI Taxonomy" id="1297885"/>
    <lineage>
        <taxon>unclassified sequences</taxon>
        <taxon>metagenomes</taxon>
        <taxon>organismal metagenomes</taxon>
    </lineage>
</organism>
<dbReference type="SFLD" id="SFLDS00019">
    <property type="entry name" value="Glutathione_Transferase_(cytos"/>
    <property type="match status" value="1"/>
</dbReference>
<dbReference type="InterPro" id="IPR036249">
    <property type="entry name" value="Thioredoxin-like_sf"/>
</dbReference>
<dbReference type="SUPFAM" id="SSF52833">
    <property type="entry name" value="Thioredoxin-like"/>
    <property type="match status" value="1"/>
</dbReference>
<dbReference type="PROSITE" id="PS50405">
    <property type="entry name" value="GST_CTER"/>
    <property type="match status" value="1"/>
</dbReference>
<dbReference type="PROSITE" id="PS50404">
    <property type="entry name" value="GST_NTER"/>
    <property type="match status" value="1"/>
</dbReference>
<dbReference type="GO" id="GO:0004364">
    <property type="term" value="F:glutathione transferase activity"/>
    <property type="evidence" value="ECO:0007669"/>
    <property type="project" value="UniProtKB-EC"/>
</dbReference>
<accession>A0A484Q0A8</accession>
<dbReference type="SFLD" id="SFLDG00358">
    <property type="entry name" value="Main_(cytGST)"/>
    <property type="match status" value="1"/>
</dbReference>
<dbReference type="Pfam" id="PF02798">
    <property type="entry name" value="GST_N"/>
    <property type="match status" value="1"/>
</dbReference>
<gene>
    <name evidence="4" type="ORF">ANDO1_3411</name>
    <name evidence="3" type="ORF">ANDO2_3317</name>
</gene>
<reference evidence="4" key="1">
    <citation type="submission" date="2019-03" db="EMBL/GenBank/DDBJ databases">
        <authorList>
            <person name="Danneels B."/>
        </authorList>
    </citation>
    <scope>NUCLEOTIDE SEQUENCE</scope>
</reference>
<dbReference type="CDD" id="cd03048">
    <property type="entry name" value="GST_N_Ure2p_like"/>
    <property type="match status" value="1"/>
</dbReference>
<dbReference type="EC" id="2.5.1.18" evidence="4"/>
<dbReference type="PANTHER" id="PTHR44051">
    <property type="entry name" value="GLUTATHIONE S-TRANSFERASE-RELATED"/>
    <property type="match status" value="1"/>
</dbReference>
<evidence type="ECO:0000313" key="4">
    <source>
        <dbReference type="EMBL" id="VFR30249.1"/>
    </source>
</evidence>
<evidence type="ECO:0000259" key="2">
    <source>
        <dbReference type="PROSITE" id="PS50405"/>
    </source>
</evidence>
<dbReference type="EMBL" id="CAADHZ010000022">
    <property type="protein sequence ID" value="VFR30249.1"/>
    <property type="molecule type" value="Genomic_DNA"/>
</dbReference>
<dbReference type="Pfam" id="PF00043">
    <property type="entry name" value="GST_C"/>
    <property type="match status" value="1"/>
</dbReference>
<evidence type="ECO:0000259" key="1">
    <source>
        <dbReference type="PROSITE" id="PS50404"/>
    </source>
</evidence>
<dbReference type="InterPro" id="IPR036282">
    <property type="entry name" value="Glutathione-S-Trfase_C_sf"/>
</dbReference>